<reference evidence="3" key="1">
    <citation type="submission" date="2021-01" db="EMBL/GenBank/DDBJ databases">
        <authorList>
            <person name="Corre E."/>
            <person name="Pelletier E."/>
            <person name="Niang G."/>
            <person name="Scheremetjew M."/>
            <person name="Finn R."/>
            <person name="Kale V."/>
            <person name="Holt S."/>
            <person name="Cochrane G."/>
            <person name="Meng A."/>
            <person name="Brown T."/>
            <person name="Cohen L."/>
        </authorList>
    </citation>
    <scope>NUCLEOTIDE SEQUENCE</scope>
    <source>
        <strain evidence="3">B650</strain>
    </source>
</reference>
<dbReference type="EMBL" id="HBGY01016066">
    <property type="protein sequence ID" value="CAD9581488.1"/>
    <property type="molecule type" value="Transcribed_RNA"/>
</dbReference>
<feature type="coiled-coil region" evidence="1">
    <location>
        <begin position="516"/>
        <end position="586"/>
    </location>
</feature>
<organism evidence="3">
    <name type="scientific">Leptocylindrus danicus</name>
    <dbReference type="NCBI Taxonomy" id="163516"/>
    <lineage>
        <taxon>Eukaryota</taxon>
        <taxon>Sar</taxon>
        <taxon>Stramenopiles</taxon>
        <taxon>Ochrophyta</taxon>
        <taxon>Bacillariophyta</taxon>
        <taxon>Coscinodiscophyceae</taxon>
        <taxon>Chaetocerotophycidae</taxon>
        <taxon>Leptocylindrales</taxon>
        <taxon>Leptocylindraceae</taxon>
        <taxon>Leptocylindrus</taxon>
    </lineage>
</organism>
<gene>
    <name evidence="3" type="ORF">LDAN0321_LOCUS10389</name>
</gene>
<dbReference type="AlphaFoldDB" id="A0A7S2P6W4"/>
<evidence type="ECO:0000256" key="1">
    <source>
        <dbReference type="SAM" id="Coils"/>
    </source>
</evidence>
<protein>
    <submittedName>
        <fullName evidence="3">Uncharacterized protein</fullName>
    </submittedName>
</protein>
<evidence type="ECO:0000256" key="2">
    <source>
        <dbReference type="SAM" id="MobiDB-lite"/>
    </source>
</evidence>
<sequence length="658" mass="76466">MFEDESLLEDTANKRLASILGYLDNLTIDSSKENIDVGSSKKCPPFANGKTGQESGARSPPTGERLASAIDVSQSRGDSFDSKSSRTWIWESLEKRGRHDLVHVEHDQVGSRTRKNAGNNIQVKISRMQQTLDELNEEEQNLQENIKVAKSENEAKVKQARGIWRDQIEKQDKRLDMSILRQKNFLAELKKDCRQAGEKKEKLGDEVERIYKARAEICKSENNKKVLALEDCRKGLMNMDTIRLKKLADSKMSEIRNGVAIAVEPEILNLIASNKSNLEQVQQKYVEDLSNLKAKIAKKHERELSSNADQIEKDLDSKCKGLTGQQQRLLTEMRLKCECDYKITRENHIRDMNEDRRQFNETRKSRISDNLTEIAEMQNCEMCHLNEKLSTHEKNMQSMKEDHENMILAEKSGRNGQDQGWKDDRLEILKQEAKENYERELGALKVTMKGEINMVKNKLQAEHTNVLANRETLKRDLDIIRYKNDNALRNARQEELEMKDKFHELLSKKKGLQKCVDQLVLKKHELQKNADMMKKQLRDEQIAITRIHQHADARLNKVEMDIRSVHEESEARVFALESKLKVLQNSKKNVPLKYAEDIQFAKNQFDKDMNLVRHQVNEALHLRDDETAKAERELERVTKQFKIKTDELDMIRRRSILN</sequence>
<feature type="coiled-coil region" evidence="1">
    <location>
        <begin position="118"/>
        <end position="159"/>
    </location>
</feature>
<name>A0A7S2P6W4_9STRA</name>
<feature type="region of interest" description="Disordered" evidence="2">
    <location>
        <begin position="34"/>
        <end position="64"/>
    </location>
</feature>
<proteinExistence type="predicted"/>
<keyword evidence="1" id="KW-0175">Coiled coil</keyword>
<evidence type="ECO:0000313" key="3">
    <source>
        <dbReference type="EMBL" id="CAD9581488.1"/>
    </source>
</evidence>
<accession>A0A7S2P6W4</accession>